<accession>A0A2G9YWV3</accession>
<evidence type="ECO:0000313" key="2">
    <source>
        <dbReference type="Proteomes" id="UP000230273"/>
    </source>
</evidence>
<dbReference type="AlphaFoldDB" id="A0A2G9YWV3"/>
<name>A0A2G9YWV3_9BACT</name>
<comment type="caution">
    <text evidence="1">The sequence shown here is derived from an EMBL/GenBank/DDBJ whole genome shotgun (WGS) entry which is preliminary data.</text>
</comment>
<gene>
    <name evidence="1" type="ORF">COX36_01705</name>
</gene>
<proteinExistence type="predicted"/>
<dbReference type="Proteomes" id="UP000230273">
    <property type="component" value="Unassembled WGS sequence"/>
</dbReference>
<reference evidence="1 2" key="1">
    <citation type="submission" date="2017-09" db="EMBL/GenBank/DDBJ databases">
        <title>Depth-based differentiation of microbial function through sediment-hosted aquifers and enrichment of novel symbionts in the deep terrestrial subsurface.</title>
        <authorList>
            <person name="Probst A.J."/>
            <person name="Ladd B."/>
            <person name="Jarett J.K."/>
            <person name="Geller-Mcgrath D.E."/>
            <person name="Sieber C.M."/>
            <person name="Emerson J.B."/>
            <person name="Anantharaman K."/>
            <person name="Thomas B.C."/>
            <person name="Malmstrom R."/>
            <person name="Stieglmeier M."/>
            <person name="Klingl A."/>
            <person name="Woyke T."/>
            <person name="Ryan C.M."/>
            <person name="Banfield J.F."/>
        </authorList>
    </citation>
    <scope>NUCLEOTIDE SEQUENCE [LARGE SCALE GENOMIC DNA]</scope>
    <source>
        <strain evidence="1">CG23_combo_of_CG06-09_8_20_14_all_38_19</strain>
    </source>
</reference>
<evidence type="ECO:0000313" key="1">
    <source>
        <dbReference type="EMBL" id="PIP23746.1"/>
    </source>
</evidence>
<protein>
    <submittedName>
        <fullName evidence="1">Uncharacterized protein</fullName>
    </submittedName>
</protein>
<organism evidence="1 2">
    <name type="scientific">Candidatus Nealsonbacteria bacterium CG23_combo_of_CG06-09_8_20_14_all_38_19</name>
    <dbReference type="NCBI Taxonomy" id="1974721"/>
    <lineage>
        <taxon>Bacteria</taxon>
        <taxon>Candidatus Nealsoniibacteriota</taxon>
    </lineage>
</organism>
<sequence>MLTNPLDRLRWKNCGLLEDKFGRKRDFMGFFLKCPKSSILRLDKKTKLFKLRIEGVRDLIL</sequence>
<dbReference type="EMBL" id="PCRP01000026">
    <property type="protein sequence ID" value="PIP23746.1"/>
    <property type="molecule type" value="Genomic_DNA"/>
</dbReference>